<keyword evidence="8" id="KW-0411">Iron-sulfur</keyword>
<keyword evidence="4" id="KW-0479">Metal-binding</keyword>
<keyword evidence="5" id="KW-0274">FAD</keyword>
<dbReference type="GO" id="GO:0046872">
    <property type="term" value="F:metal ion binding"/>
    <property type="evidence" value="ECO:0007669"/>
    <property type="project" value="UniProtKB-KW"/>
</dbReference>
<dbReference type="SUPFAM" id="SSF54292">
    <property type="entry name" value="2Fe-2S ferredoxin-like"/>
    <property type="match status" value="1"/>
</dbReference>
<evidence type="ECO:0000256" key="8">
    <source>
        <dbReference type="ARBA" id="ARBA00023014"/>
    </source>
</evidence>
<dbReference type="SUPFAM" id="SSF63380">
    <property type="entry name" value="Riboflavin synthase domain-like"/>
    <property type="match status" value="1"/>
</dbReference>
<dbReference type="InterPro" id="IPR050415">
    <property type="entry name" value="MRET"/>
</dbReference>
<evidence type="ECO:0000256" key="7">
    <source>
        <dbReference type="ARBA" id="ARBA00023004"/>
    </source>
</evidence>
<dbReference type="OrthoDB" id="9796486at2"/>
<dbReference type="InterPro" id="IPR008333">
    <property type="entry name" value="Cbr1-like_FAD-bd_dom"/>
</dbReference>
<evidence type="ECO:0000313" key="12">
    <source>
        <dbReference type="Proteomes" id="UP000182498"/>
    </source>
</evidence>
<keyword evidence="6" id="KW-0560">Oxidoreductase</keyword>
<dbReference type="Pfam" id="PF00970">
    <property type="entry name" value="FAD_binding_6"/>
    <property type="match status" value="1"/>
</dbReference>
<dbReference type="InterPro" id="IPR039261">
    <property type="entry name" value="FNR_nucleotide-bd"/>
</dbReference>
<dbReference type="Gene3D" id="2.40.30.10">
    <property type="entry name" value="Translation factors"/>
    <property type="match status" value="1"/>
</dbReference>
<dbReference type="SUPFAM" id="SSF52343">
    <property type="entry name" value="Ferredoxin reductase-like, C-terminal NADP-linked domain"/>
    <property type="match status" value="1"/>
</dbReference>
<dbReference type="Gene3D" id="3.40.50.80">
    <property type="entry name" value="Nucleotide-binding domain of ferredoxin-NADP reductase (FNR) module"/>
    <property type="match status" value="1"/>
</dbReference>
<organism evidence="11 12">
    <name type="scientific">Corynebacterium variabile</name>
    <dbReference type="NCBI Taxonomy" id="1727"/>
    <lineage>
        <taxon>Bacteria</taxon>
        <taxon>Bacillati</taxon>
        <taxon>Actinomycetota</taxon>
        <taxon>Actinomycetes</taxon>
        <taxon>Mycobacteriales</taxon>
        <taxon>Corynebacteriaceae</taxon>
        <taxon>Corynebacterium</taxon>
    </lineage>
</organism>
<dbReference type="Gene3D" id="3.10.20.30">
    <property type="match status" value="1"/>
</dbReference>
<dbReference type="Proteomes" id="UP000182498">
    <property type="component" value="Unassembled WGS sequence"/>
</dbReference>
<accession>A0A0X2NR07</accession>
<dbReference type="InterPro" id="IPR036010">
    <property type="entry name" value="2Fe-2S_ferredoxin-like_sf"/>
</dbReference>
<keyword evidence="12" id="KW-1185">Reference proteome</keyword>
<dbReference type="CDD" id="cd00207">
    <property type="entry name" value="fer2"/>
    <property type="match status" value="1"/>
</dbReference>
<keyword evidence="3" id="KW-0001">2Fe-2S</keyword>
<dbReference type="AlphaFoldDB" id="A0A0X2NR07"/>
<dbReference type="InterPro" id="IPR017938">
    <property type="entry name" value="Riboflavin_synthase-like_b-brl"/>
</dbReference>
<comment type="cofactor">
    <cofactor evidence="1">
        <name>FAD</name>
        <dbReference type="ChEBI" id="CHEBI:57692"/>
    </cofactor>
</comment>
<reference evidence="12" key="1">
    <citation type="submission" date="2015-11" db="EMBL/GenBank/DDBJ databases">
        <authorList>
            <person name="Dugat-Bony E."/>
        </authorList>
    </citation>
    <scope>NUCLEOTIDE SEQUENCE [LARGE SCALE GENOMIC DNA]</scope>
    <source>
        <strain evidence="12">Mu292</strain>
    </source>
</reference>
<dbReference type="InterPro" id="IPR001041">
    <property type="entry name" value="2Fe-2S_ferredoxin-type"/>
</dbReference>
<evidence type="ECO:0000256" key="5">
    <source>
        <dbReference type="ARBA" id="ARBA00022827"/>
    </source>
</evidence>
<keyword evidence="2" id="KW-0285">Flavoprotein</keyword>
<dbReference type="InterPro" id="IPR012675">
    <property type="entry name" value="Beta-grasp_dom_sf"/>
</dbReference>
<evidence type="ECO:0000256" key="1">
    <source>
        <dbReference type="ARBA" id="ARBA00001974"/>
    </source>
</evidence>
<dbReference type="EMBL" id="FAUH01000019">
    <property type="protein sequence ID" value="CUU67190.1"/>
    <property type="molecule type" value="Genomic_DNA"/>
</dbReference>
<dbReference type="PANTHER" id="PTHR47354:SF6">
    <property type="entry name" value="NADH OXIDOREDUCTASE HCR"/>
    <property type="match status" value="1"/>
</dbReference>
<evidence type="ECO:0000256" key="4">
    <source>
        <dbReference type="ARBA" id="ARBA00022723"/>
    </source>
</evidence>
<dbReference type="PROSITE" id="PS51085">
    <property type="entry name" value="2FE2S_FER_2"/>
    <property type="match status" value="1"/>
</dbReference>
<dbReference type="RefSeq" id="WP_082796539.1">
    <property type="nucleotide sequence ID" value="NZ_FAUH01000019.1"/>
</dbReference>
<evidence type="ECO:0000256" key="3">
    <source>
        <dbReference type="ARBA" id="ARBA00022714"/>
    </source>
</evidence>
<sequence>MRINNRLAARLGRLAELTEPFTTPLLPTDYAGLFNPLFGREIRGRVTAVDRHDDFTTVTVEPGPGAGRSFTRFQAGQFIGLGLQIDGRWTWRCYSLTNAPELTGDRLHRSERRLTISVKPVPDGTMSTRIADRLRPGRIIRLSAPGGDFHLPDPVPEKILFVTAGAGVTPVMSILRWLDQEARAGGTAGGTFPDVVHVHSERATTPAAPFGDELTALAAEQPGYTLIHRDSATAGRLHAEDIPDLVPDLAERVTLACGPTPLLDDLRTVIPDIRTESFHATDLPGSVDPADLGGEIVLGSTGVTASSTGTTTILDAAEAAGVPLIHGCRMGICRTCVTAVTDGTAVDLRDGAVYGPGEQIRTCCSVPSGPLAIAVN</sequence>
<dbReference type="GO" id="GO:0016491">
    <property type="term" value="F:oxidoreductase activity"/>
    <property type="evidence" value="ECO:0007669"/>
    <property type="project" value="UniProtKB-KW"/>
</dbReference>
<evidence type="ECO:0000256" key="2">
    <source>
        <dbReference type="ARBA" id="ARBA00022630"/>
    </source>
</evidence>
<evidence type="ECO:0000259" key="10">
    <source>
        <dbReference type="PROSITE" id="PS51384"/>
    </source>
</evidence>
<evidence type="ECO:0000313" key="11">
    <source>
        <dbReference type="EMBL" id="CUU67190.1"/>
    </source>
</evidence>
<name>A0A0X2NR07_9CORY</name>
<keyword evidence="7" id="KW-0408">Iron</keyword>
<evidence type="ECO:0000256" key="6">
    <source>
        <dbReference type="ARBA" id="ARBA00023002"/>
    </source>
</evidence>
<dbReference type="InterPro" id="IPR017927">
    <property type="entry name" value="FAD-bd_FR_type"/>
</dbReference>
<protein>
    <submittedName>
        <fullName evidence="11">Flavodoxin reductases (Ferredoxin-NADPH reductases) family 1</fullName>
    </submittedName>
</protein>
<evidence type="ECO:0000259" key="9">
    <source>
        <dbReference type="PROSITE" id="PS51085"/>
    </source>
</evidence>
<feature type="domain" description="2Fe-2S ferredoxin-type" evidence="9">
    <location>
        <begin position="294"/>
        <end position="376"/>
    </location>
</feature>
<dbReference type="PROSITE" id="PS51384">
    <property type="entry name" value="FAD_FR"/>
    <property type="match status" value="1"/>
</dbReference>
<feature type="domain" description="FAD-binding FR-type" evidence="10">
    <location>
        <begin position="39"/>
        <end position="152"/>
    </location>
</feature>
<dbReference type="GO" id="GO:0051537">
    <property type="term" value="F:2 iron, 2 sulfur cluster binding"/>
    <property type="evidence" value="ECO:0007669"/>
    <property type="project" value="UniProtKB-KW"/>
</dbReference>
<gene>
    <name evidence="11" type="ORF">CVAR292_02548</name>
</gene>
<dbReference type="PANTHER" id="PTHR47354">
    <property type="entry name" value="NADH OXIDOREDUCTASE HCR"/>
    <property type="match status" value="1"/>
</dbReference>
<proteinExistence type="predicted"/>
<dbReference type="Pfam" id="PF00111">
    <property type="entry name" value="Fer2"/>
    <property type="match status" value="1"/>
</dbReference>